<dbReference type="Gene3D" id="3.40.630.30">
    <property type="match status" value="1"/>
</dbReference>
<dbReference type="GO" id="GO:0016747">
    <property type="term" value="F:acyltransferase activity, transferring groups other than amino-acyl groups"/>
    <property type="evidence" value="ECO:0007669"/>
    <property type="project" value="InterPro"/>
</dbReference>
<evidence type="ECO:0000313" key="3">
    <source>
        <dbReference type="Proteomes" id="UP000194933"/>
    </source>
</evidence>
<dbReference type="AlphaFoldDB" id="A0A242JXQ1"/>
<sequence length="189" mass="22031">MLDKSVPYAEIWMSRPLDLSLPSYTLDTNYHFEMYRPGAEQDWACIETAVGEFESVGEAMDYFEKTFTPYPEELNKRMFFVVDQNNERVATCTAWEKTRHGKNYPVFHWLAVKPEHQGKGIAKSLTIEVLRCFQKIANYGPVFLSTQTWSYPAVRLYQNLGFTFMTEKFDGSINPDYQKAMDIIKSQTK</sequence>
<name>A0A242JXQ1_9ENTE</name>
<dbReference type="Pfam" id="PF00583">
    <property type="entry name" value="Acetyltransf_1"/>
    <property type="match status" value="1"/>
</dbReference>
<dbReference type="InterPro" id="IPR016181">
    <property type="entry name" value="Acyl_CoA_acyltransferase"/>
</dbReference>
<dbReference type="InterPro" id="IPR000182">
    <property type="entry name" value="GNAT_dom"/>
</dbReference>
<evidence type="ECO:0000313" key="2">
    <source>
        <dbReference type="EMBL" id="OTP10095.1"/>
    </source>
</evidence>
<dbReference type="SUPFAM" id="SSF55729">
    <property type="entry name" value="Acyl-CoA N-acyltransferases (Nat)"/>
    <property type="match status" value="1"/>
</dbReference>
<gene>
    <name evidence="2" type="ORF">A5844_001793</name>
</gene>
<protein>
    <recommendedName>
        <fullName evidence="1">N-acetyltransferase domain-containing protein</fullName>
    </recommendedName>
</protein>
<comment type="caution">
    <text evidence="2">The sequence shown here is derived from an EMBL/GenBank/DDBJ whole genome shotgun (WGS) entry which is preliminary data.</text>
</comment>
<dbReference type="RefSeq" id="WP_086284874.1">
    <property type="nucleotide sequence ID" value="NZ_NGMO01000003.1"/>
</dbReference>
<dbReference type="Proteomes" id="UP000194933">
    <property type="component" value="Unassembled WGS sequence"/>
</dbReference>
<reference evidence="2 3" key="1">
    <citation type="submission" date="2017-05" db="EMBL/GenBank/DDBJ databases">
        <title>The Genome Sequence of Enterococcus sp. 10A9_DIV0425.</title>
        <authorList>
            <consortium name="The Broad Institute Genomics Platform"/>
            <consortium name="The Broad Institute Genomic Center for Infectious Diseases"/>
            <person name="Earl A."/>
            <person name="Manson A."/>
            <person name="Schwartman J."/>
            <person name="Gilmore M."/>
            <person name="Abouelleil A."/>
            <person name="Cao P."/>
            <person name="Chapman S."/>
            <person name="Cusick C."/>
            <person name="Shea T."/>
            <person name="Young S."/>
            <person name="Neafsey D."/>
            <person name="Nusbaum C."/>
            <person name="Birren B."/>
        </authorList>
    </citation>
    <scope>NUCLEOTIDE SEQUENCE [LARGE SCALE GENOMIC DNA]</scope>
    <source>
        <strain evidence="2 3">10A9_DIV0425</strain>
    </source>
</reference>
<evidence type="ECO:0000259" key="1">
    <source>
        <dbReference type="PROSITE" id="PS51186"/>
    </source>
</evidence>
<dbReference type="PROSITE" id="PS51186">
    <property type="entry name" value="GNAT"/>
    <property type="match status" value="1"/>
</dbReference>
<dbReference type="STRING" id="1987383.A5844_001793"/>
<dbReference type="EMBL" id="NGMO01000003">
    <property type="protein sequence ID" value="OTP10095.1"/>
    <property type="molecule type" value="Genomic_DNA"/>
</dbReference>
<proteinExistence type="predicted"/>
<feature type="domain" description="N-acetyltransferase" evidence="1">
    <location>
        <begin position="33"/>
        <end position="184"/>
    </location>
</feature>
<organism evidence="2 3">
    <name type="scientific">Candidatus Enterococcus wittei</name>
    <dbReference type="NCBI Taxonomy" id="1987383"/>
    <lineage>
        <taxon>Bacteria</taxon>
        <taxon>Bacillati</taxon>
        <taxon>Bacillota</taxon>
        <taxon>Bacilli</taxon>
        <taxon>Lactobacillales</taxon>
        <taxon>Enterococcaceae</taxon>
        <taxon>Enterococcus</taxon>
    </lineage>
</organism>
<dbReference type="CDD" id="cd04301">
    <property type="entry name" value="NAT_SF"/>
    <property type="match status" value="1"/>
</dbReference>
<accession>A0A242JXQ1</accession>
<keyword evidence="3" id="KW-1185">Reference proteome</keyword>